<dbReference type="KEGG" id="bpb:bpr_I2270"/>
<dbReference type="GO" id="GO:0035438">
    <property type="term" value="F:cyclic-di-GMP binding"/>
    <property type="evidence" value="ECO:0007669"/>
    <property type="project" value="InterPro"/>
</dbReference>
<sequence>MKIYDIPQATKITISMVHNNQNRTVEATVLTRYGDGLLITPVYCDGRLLDIISNANFEYEESITGDKHMFQADTISRVDFAGTDFHVVTGREIVIADNQRRAERYPVQIIGNAVINHSANISVVIHDISMRGISLIVGKNSGFKIGDEVKVEFAKDANSAKMTIRGVIVREFTIGTYNAIGCEIENIGPRALSFIMDKKIEHARKNTAMAIFDAKQAAL</sequence>
<evidence type="ECO:0000313" key="3">
    <source>
        <dbReference type="Proteomes" id="UP000001299"/>
    </source>
</evidence>
<accession>E0RY48</accession>
<keyword evidence="3" id="KW-1185">Reference proteome</keyword>
<protein>
    <submittedName>
        <fullName evidence="2">PilZ domain-containing protein</fullName>
    </submittedName>
</protein>
<dbReference type="eggNOG" id="ENOG50321IV">
    <property type="taxonomic scope" value="Bacteria"/>
</dbReference>
<name>E0RY48_BUTPB</name>
<dbReference type="SUPFAM" id="SSF141371">
    <property type="entry name" value="PilZ domain-like"/>
    <property type="match status" value="1"/>
</dbReference>
<dbReference type="Proteomes" id="UP000001299">
    <property type="component" value="Chromosome 1"/>
</dbReference>
<gene>
    <name evidence="2" type="ordered locus">bpr_I2270</name>
</gene>
<dbReference type="STRING" id="515622.bpr_I2270"/>
<dbReference type="EMBL" id="CP001810">
    <property type="protein sequence ID" value="ADL35003.1"/>
    <property type="molecule type" value="Genomic_DNA"/>
</dbReference>
<proteinExistence type="predicted"/>
<feature type="domain" description="PilZ" evidence="1">
    <location>
        <begin position="98"/>
        <end position="191"/>
    </location>
</feature>
<evidence type="ECO:0000313" key="2">
    <source>
        <dbReference type="EMBL" id="ADL35003.1"/>
    </source>
</evidence>
<evidence type="ECO:0000259" key="1">
    <source>
        <dbReference type="Pfam" id="PF07238"/>
    </source>
</evidence>
<dbReference type="AlphaFoldDB" id="E0RY48"/>
<organism evidence="2 3">
    <name type="scientific">Butyrivibrio proteoclasticus (strain ATCC 51982 / DSM 14932 / B316)</name>
    <name type="common">Clostridium proteoclasticum</name>
    <dbReference type="NCBI Taxonomy" id="515622"/>
    <lineage>
        <taxon>Bacteria</taxon>
        <taxon>Bacillati</taxon>
        <taxon>Bacillota</taxon>
        <taxon>Clostridia</taxon>
        <taxon>Lachnospirales</taxon>
        <taxon>Lachnospiraceae</taxon>
        <taxon>Butyrivibrio</taxon>
    </lineage>
</organism>
<dbReference type="Gene3D" id="2.40.10.220">
    <property type="entry name" value="predicted glycosyltransferase like domains"/>
    <property type="match status" value="1"/>
</dbReference>
<dbReference type="HOGENOM" id="CLU_1259494_0_0_9"/>
<dbReference type="InterPro" id="IPR009875">
    <property type="entry name" value="PilZ_domain"/>
</dbReference>
<dbReference type="Pfam" id="PF07238">
    <property type="entry name" value="PilZ"/>
    <property type="match status" value="1"/>
</dbReference>
<reference evidence="2 3" key="1">
    <citation type="journal article" date="2010" name="PLoS ONE">
        <title>The glycobiome of the rumen bacterium Butyrivibrio proteoclasticus B316(T) highlights adaptation to a polysaccharide-rich environment.</title>
        <authorList>
            <person name="Kelly W.J."/>
            <person name="Leahy S.C."/>
            <person name="Altermann E."/>
            <person name="Yeoman C.J."/>
            <person name="Dunne J.C."/>
            <person name="Kong Z."/>
            <person name="Pacheco D.M."/>
            <person name="Li D."/>
            <person name="Noel S.J."/>
            <person name="Moon C.D."/>
            <person name="Cookson A.L."/>
            <person name="Attwood G.T."/>
        </authorList>
    </citation>
    <scope>NUCLEOTIDE SEQUENCE [LARGE SCALE GENOMIC DNA]</scope>
    <source>
        <strain evidence="3">ATCC 51982 / DSM 14932 / B316</strain>
    </source>
</reference>